<dbReference type="Proteomes" id="UP000199423">
    <property type="component" value="Unassembled WGS sequence"/>
</dbReference>
<gene>
    <name evidence="4" type="ORF">SAMN04488557_0502</name>
</gene>
<evidence type="ECO:0000313" key="4">
    <source>
        <dbReference type="EMBL" id="SFV26513.1"/>
    </source>
</evidence>
<dbReference type="GO" id="GO:0016757">
    <property type="term" value="F:glycosyltransferase activity"/>
    <property type="evidence" value="ECO:0007669"/>
    <property type="project" value="InterPro"/>
</dbReference>
<reference evidence="5" key="1">
    <citation type="submission" date="2016-10" db="EMBL/GenBank/DDBJ databases">
        <authorList>
            <person name="Varghese N."/>
            <person name="Submissions S."/>
        </authorList>
    </citation>
    <scope>NUCLEOTIDE SEQUENCE [LARGE SCALE GENOMIC DNA]</scope>
    <source>
        <strain evidence="5">DSM 1565</strain>
    </source>
</reference>
<evidence type="ECO:0000256" key="1">
    <source>
        <dbReference type="ARBA" id="ARBA00022679"/>
    </source>
</evidence>
<proteinExistence type="predicted"/>
<dbReference type="PANTHER" id="PTHR46401:SF2">
    <property type="entry name" value="GLYCOSYLTRANSFERASE WBBK-RELATED"/>
    <property type="match status" value="1"/>
</dbReference>
<dbReference type="PANTHER" id="PTHR46401">
    <property type="entry name" value="GLYCOSYLTRANSFERASE WBBK-RELATED"/>
    <property type="match status" value="1"/>
</dbReference>
<evidence type="ECO:0000259" key="2">
    <source>
        <dbReference type="Pfam" id="PF00534"/>
    </source>
</evidence>
<sequence length="386" mass="42544">MRILMFLPRHMRFGPSNASSIDLCVRDLVAASRYRQTTTVICCENETLFPGIDVMTYSRAVDDSRRRKVAFALSEVSRISPDLIVVQQHLPTAAALASRTRVPVVLHKHNMIKPVPSGSLFNGLRRQFKLRQYRGLAGMIFVSNFCRKTFEADWPEVRLPTSVVYNGLDFSQWHPSTQKLDEIICVGRAAPEKGIKEAALAIAAVLKEQPGWRARFILSEPERFPAYMEEVLAVIRPFESKITVELSLPFAVVKERYENAAIAIVASRWEEPFGRTALEAHAAGCAVISSGTGGMAEISPDGALMLPPNFAPDHIAVHLRTLLLNGDLRARLGKTAREFCANKFALAEVARSADDFYDLATASRTSGIVSAHRVGAETPASASSHI</sequence>
<accession>A0A1I7MVT8</accession>
<dbReference type="EMBL" id="FPCH01000001">
    <property type="protein sequence ID" value="SFV26513.1"/>
    <property type="molecule type" value="Genomic_DNA"/>
</dbReference>
<feature type="domain" description="Glycosyl transferase family 1" evidence="2">
    <location>
        <begin position="178"/>
        <end position="338"/>
    </location>
</feature>
<protein>
    <submittedName>
        <fullName evidence="4">Glycosyltransferase involved in cell wall bisynthesis</fullName>
    </submittedName>
</protein>
<dbReference type="AlphaFoldDB" id="A0A1I7MVT8"/>
<name>A0A1I7MVT8_9HYPH</name>
<dbReference type="SUPFAM" id="SSF53756">
    <property type="entry name" value="UDP-Glycosyltransferase/glycogen phosphorylase"/>
    <property type="match status" value="1"/>
</dbReference>
<dbReference type="OrthoDB" id="9807414at2"/>
<dbReference type="Pfam" id="PF00534">
    <property type="entry name" value="Glycos_transf_1"/>
    <property type="match status" value="1"/>
</dbReference>
<keyword evidence="5" id="KW-1185">Reference proteome</keyword>
<dbReference type="InterPro" id="IPR001296">
    <property type="entry name" value="Glyco_trans_1"/>
</dbReference>
<dbReference type="GO" id="GO:0009103">
    <property type="term" value="P:lipopolysaccharide biosynthetic process"/>
    <property type="evidence" value="ECO:0007669"/>
    <property type="project" value="TreeGrafter"/>
</dbReference>
<dbReference type="Gene3D" id="3.40.50.2000">
    <property type="entry name" value="Glycogen Phosphorylase B"/>
    <property type="match status" value="2"/>
</dbReference>
<dbReference type="InterPro" id="IPR028098">
    <property type="entry name" value="Glyco_trans_4-like_N"/>
</dbReference>
<dbReference type="Pfam" id="PF13439">
    <property type="entry name" value="Glyco_transf_4"/>
    <property type="match status" value="1"/>
</dbReference>
<evidence type="ECO:0000313" key="5">
    <source>
        <dbReference type="Proteomes" id="UP000199423"/>
    </source>
</evidence>
<evidence type="ECO:0000259" key="3">
    <source>
        <dbReference type="Pfam" id="PF13439"/>
    </source>
</evidence>
<feature type="domain" description="Glycosyltransferase subfamily 4-like N-terminal" evidence="3">
    <location>
        <begin position="73"/>
        <end position="171"/>
    </location>
</feature>
<dbReference type="CDD" id="cd03801">
    <property type="entry name" value="GT4_PimA-like"/>
    <property type="match status" value="1"/>
</dbReference>
<dbReference type="STRING" id="51670.SAMN04488557_0502"/>
<keyword evidence="1 4" id="KW-0808">Transferase</keyword>
<organism evidence="4 5">
    <name type="scientific">Hyphomicrobium facile</name>
    <dbReference type="NCBI Taxonomy" id="51670"/>
    <lineage>
        <taxon>Bacteria</taxon>
        <taxon>Pseudomonadati</taxon>
        <taxon>Pseudomonadota</taxon>
        <taxon>Alphaproteobacteria</taxon>
        <taxon>Hyphomicrobiales</taxon>
        <taxon>Hyphomicrobiaceae</taxon>
        <taxon>Hyphomicrobium</taxon>
    </lineage>
</organism>